<dbReference type="InterPro" id="IPR036849">
    <property type="entry name" value="Enolase-like_C_sf"/>
</dbReference>
<dbReference type="UniPathway" id="UPA01057">
    <property type="reaction ID" value="UER00165"/>
</dbReference>
<keyword evidence="2 5" id="KW-0460">Magnesium</keyword>
<dbReference type="InterPro" id="IPR013342">
    <property type="entry name" value="Mandelate_racemase_C"/>
</dbReference>
<keyword evidence="1 5" id="KW-0479">Metal-binding</keyword>
<dbReference type="InterPro" id="IPR029017">
    <property type="entry name" value="Enolase-like_N"/>
</dbReference>
<dbReference type="EMBL" id="VBOU01000097">
    <property type="protein sequence ID" value="TMQ52499.1"/>
    <property type="molecule type" value="Genomic_DNA"/>
</dbReference>
<dbReference type="PANTHER" id="PTHR48073">
    <property type="entry name" value="O-SUCCINYLBENZOATE SYNTHASE-RELATED"/>
    <property type="match status" value="1"/>
</dbReference>
<comment type="similarity">
    <text evidence="5">Belongs to the mandelate racemase/muconate lactonizing enzyme family. MenC type 1 subfamily.</text>
</comment>
<dbReference type="GO" id="GO:0043748">
    <property type="term" value="F:O-succinylbenzoate synthase activity"/>
    <property type="evidence" value="ECO:0007669"/>
    <property type="project" value="UniProtKB-EC"/>
</dbReference>
<dbReference type="Pfam" id="PF13378">
    <property type="entry name" value="MR_MLE_C"/>
    <property type="match status" value="1"/>
</dbReference>
<sequence length="408" mass="43450">MRRCSVPRVFMCCSGFCSPPGWRSRERHAPIRRGGPDVSIVRARLQPYTLPLRDAWPSADGNVNDRRGWILALEDGSGRMGLGDAAPFPGFGLETHASAGAGLKVAMARLVGMSRDGFAAVIADLPNLAPVAAAPTARAAIDCALHDLMAQEEGLPLARYLGGARTLLEVPANVTIPRVPPDRAAEMGRRAVNAGFGTLKLKVGGARHTEDLERLRVLRDAVGPDVRIRVDANQAWSVDEAIEALRALAIYHLEYAEQPVAADDIEGLARVRQSSPIPIAADETVRDVQGAEAILYRSAADILILKPMALGGLRQARSVLNVAIQGDMPVVVTSLLESVVGRTAAVHFAASLGETAYAHGLATGEALREDIAPSPAMTRGSIAVPELPGLGVRPRDDFWRDAFTVEAE</sequence>
<comment type="cofactor">
    <cofactor evidence="5">
        <name>a divalent metal cation</name>
        <dbReference type="ChEBI" id="CHEBI:60240"/>
    </cofactor>
</comment>
<gene>
    <name evidence="5" type="primary">menC</name>
    <name evidence="7" type="ORF">E6K74_11995</name>
</gene>
<feature type="binding site" evidence="5">
    <location>
        <position position="282"/>
    </location>
    <ligand>
        <name>Mg(2+)</name>
        <dbReference type="ChEBI" id="CHEBI:18420"/>
    </ligand>
</feature>
<comment type="catalytic activity">
    <reaction evidence="5">
        <text>(1R,6R)-6-hydroxy-2-succinyl-cyclohexa-2,4-diene-1-carboxylate = 2-succinylbenzoate + H2O</text>
        <dbReference type="Rhea" id="RHEA:10196"/>
        <dbReference type="ChEBI" id="CHEBI:15377"/>
        <dbReference type="ChEBI" id="CHEBI:18325"/>
        <dbReference type="ChEBI" id="CHEBI:58689"/>
        <dbReference type="EC" id="4.2.1.113"/>
    </reaction>
</comment>
<dbReference type="Proteomes" id="UP000319829">
    <property type="component" value="Unassembled WGS sequence"/>
</dbReference>
<dbReference type="PANTHER" id="PTHR48073:SF2">
    <property type="entry name" value="O-SUCCINYLBENZOATE SYNTHASE"/>
    <property type="match status" value="1"/>
</dbReference>
<comment type="function">
    <text evidence="5">Converts 2-succinyl-6-hydroxy-2,4-cyclohexadiene-1-carboxylate (SHCHC) to 2-succinylbenzoate (OSB).</text>
</comment>
<dbReference type="GO" id="GO:0000287">
    <property type="term" value="F:magnesium ion binding"/>
    <property type="evidence" value="ECO:0007669"/>
    <property type="project" value="UniProtKB-UniRule"/>
</dbReference>
<evidence type="ECO:0000256" key="5">
    <source>
        <dbReference type="HAMAP-Rule" id="MF_00470"/>
    </source>
</evidence>
<feature type="active site" description="Proton donor" evidence="5">
    <location>
        <position position="202"/>
    </location>
</feature>
<feature type="binding site" evidence="5">
    <location>
        <position position="257"/>
    </location>
    <ligand>
        <name>Mg(2+)</name>
        <dbReference type="ChEBI" id="CHEBI:18420"/>
    </ligand>
</feature>
<dbReference type="GO" id="GO:0009234">
    <property type="term" value="P:menaquinone biosynthetic process"/>
    <property type="evidence" value="ECO:0007669"/>
    <property type="project" value="UniProtKB-UniRule"/>
</dbReference>
<dbReference type="SFLD" id="SFLDF00009">
    <property type="entry name" value="o-succinylbenzoate_synthase"/>
    <property type="match status" value="1"/>
</dbReference>
<dbReference type="Pfam" id="PF02746">
    <property type="entry name" value="MR_MLE_N"/>
    <property type="match status" value="1"/>
</dbReference>
<feature type="domain" description="Mandelate racemase/muconate lactonizing enzyme C-terminal" evidence="6">
    <location>
        <begin position="181"/>
        <end position="278"/>
    </location>
</feature>
<accession>A0A538SM99</accession>
<evidence type="ECO:0000259" key="6">
    <source>
        <dbReference type="SMART" id="SM00922"/>
    </source>
</evidence>
<dbReference type="UniPathway" id="UPA00079"/>
<dbReference type="SMART" id="SM00922">
    <property type="entry name" value="MR_MLE"/>
    <property type="match status" value="1"/>
</dbReference>
<keyword evidence="3" id="KW-0413">Isomerase</keyword>
<dbReference type="SUPFAM" id="SSF54826">
    <property type="entry name" value="Enolase N-terminal domain-like"/>
    <property type="match status" value="1"/>
</dbReference>
<dbReference type="SFLD" id="SFLDS00001">
    <property type="entry name" value="Enolase"/>
    <property type="match status" value="1"/>
</dbReference>
<dbReference type="Gene3D" id="3.20.20.120">
    <property type="entry name" value="Enolase-like C-terminal domain"/>
    <property type="match status" value="1"/>
</dbReference>
<dbReference type="HAMAP" id="MF_00470">
    <property type="entry name" value="MenC_1"/>
    <property type="match status" value="1"/>
</dbReference>
<keyword evidence="4 5" id="KW-0456">Lyase</keyword>
<dbReference type="InterPro" id="IPR013341">
    <property type="entry name" value="Mandelate_racemase_N_dom"/>
</dbReference>
<dbReference type="SFLD" id="SFLDG00180">
    <property type="entry name" value="muconate_cycloisomerase"/>
    <property type="match status" value="1"/>
</dbReference>
<comment type="caution">
    <text evidence="7">The sequence shown here is derived from an EMBL/GenBank/DDBJ whole genome shotgun (WGS) entry which is preliminary data.</text>
</comment>
<dbReference type="SUPFAM" id="SSF51604">
    <property type="entry name" value="Enolase C-terminal domain-like"/>
    <property type="match status" value="1"/>
</dbReference>
<evidence type="ECO:0000256" key="2">
    <source>
        <dbReference type="ARBA" id="ARBA00022842"/>
    </source>
</evidence>
<dbReference type="EC" id="4.2.1.113" evidence="5"/>
<dbReference type="InterPro" id="IPR010196">
    <property type="entry name" value="OSB_synthase_MenC1"/>
</dbReference>
<dbReference type="InterPro" id="IPR029065">
    <property type="entry name" value="Enolase_C-like"/>
</dbReference>
<comment type="pathway">
    <text evidence="5">Quinol/quinone metabolism; menaquinone biosynthesis.</text>
</comment>
<reference evidence="7 8" key="1">
    <citation type="journal article" date="2019" name="Nat. Microbiol.">
        <title>Mediterranean grassland soil C-N compound turnover is dependent on rainfall and depth, and is mediated by genomically divergent microorganisms.</title>
        <authorList>
            <person name="Diamond S."/>
            <person name="Andeer P.F."/>
            <person name="Li Z."/>
            <person name="Crits-Christoph A."/>
            <person name="Burstein D."/>
            <person name="Anantharaman K."/>
            <person name="Lane K.R."/>
            <person name="Thomas B.C."/>
            <person name="Pan C."/>
            <person name="Northen T.R."/>
            <person name="Banfield J.F."/>
        </authorList>
    </citation>
    <scope>NUCLEOTIDE SEQUENCE [LARGE SCALE GENOMIC DNA]</scope>
    <source>
        <strain evidence="7">WS_4</strain>
    </source>
</reference>
<comment type="pathway">
    <text evidence="5">Quinol/quinone metabolism; 1,4-dihydroxy-2-naphthoate biosynthesis; 1,4-dihydroxy-2-naphthoate from chorismate: step 4/7.</text>
</comment>
<protein>
    <recommendedName>
        <fullName evidence="5">o-succinylbenzoate synthase</fullName>
        <shortName evidence="5">OSB synthase</shortName>
        <shortName evidence="5">OSBS</shortName>
        <ecNumber evidence="5">4.2.1.113</ecNumber>
    </recommendedName>
    <alternativeName>
        <fullName evidence="5">4-(2'-carboxyphenyl)-4-oxybutyric acid synthase</fullName>
    </alternativeName>
    <alternativeName>
        <fullName evidence="5">o-succinylbenzoic acid synthase</fullName>
    </alternativeName>
</protein>
<evidence type="ECO:0000256" key="1">
    <source>
        <dbReference type="ARBA" id="ARBA00022723"/>
    </source>
</evidence>
<dbReference type="GO" id="GO:0016854">
    <property type="term" value="F:racemase and epimerase activity"/>
    <property type="evidence" value="ECO:0007669"/>
    <property type="project" value="UniProtKB-ARBA"/>
</dbReference>
<keyword evidence="5" id="KW-0474">Menaquinone biosynthesis</keyword>
<evidence type="ECO:0000256" key="3">
    <source>
        <dbReference type="ARBA" id="ARBA00023235"/>
    </source>
</evidence>
<evidence type="ECO:0000256" key="4">
    <source>
        <dbReference type="ARBA" id="ARBA00023239"/>
    </source>
</evidence>
<dbReference type="Gene3D" id="3.30.390.10">
    <property type="entry name" value="Enolase-like, N-terminal domain"/>
    <property type="match status" value="1"/>
</dbReference>
<organism evidence="7 8">
    <name type="scientific">Eiseniibacteriota bacterium</name>
    <dbReference type="NCBI Taxonomy" id="2212470"/>
    <lineage>
        <taxon>Bacteria</taxon>
        <taxon>Candidatus Eiseniibacteriota</taxon>
    </lineage>
</organism>
<feature type="binding site" evidence="5">
    <location>
        <position position="231"/>
    </location>
    <ligand>
        <name>Mg(2+)</name>
        <dbReference type="ChEBI" id="CHEBI:18420"/>
    </ligand>
</feature>
<feature type="active site" description="Proton acceptor" evidence="5">
    <location>
        <position position="306"/>
    </location>
</feature>
<evidence type="ECO:0000313" key="8">
    <source>
        <dbReference type="Proteomes" id="UP000319829"/>
    </source>
</evidence>
<name>A0A538SM99_UNCEI</name>
<proteinExistence type="inferred from homology"/>
<evidence type="ECO:0000313" key="7">
    <source>
        <dbReference type="EMBL" id="TMQ52499.1"/>
    </source>
</evidence>
<dbReference type="AlphaFoldDB" id="A0A538SM99"/>